<name>A0A7C2AKF0_9PSED</name>
<dbReference type="AlphaFoldDB" id="A0A7C2AKF0"/>
<dbReference type="InterPro" id="IPR027417">
    <property type="entry name" value="P-loop_NTPase"/>
</dbReference>
<evidence type="ECO:0000259" key="2">
    <source>
        <dbReference type="Pfam" id="PF13166"/>
    </source>
</evidence>
<dbReference type="EMBL" id="DSIN01000029">
    <property type="protein sequence ID" value="HEF27371.1"/>
    <property type="molecule type" value="Genomic_DNA"/>
</dbReference>
<gene>
    <name evidence="3" type="ORF">ENP23_16535</name>
</gene>
<protein>
    <recommendedName>
        <fullName evidence="2">Protein CR006 P-loop domain-containing protein</fullName>
    </recommendedName>
</protein>
<evidence type="ECO:0000313" key="3">
    <source>
        <dbReference type="EMBL" id="HEF27371.1"/>
    </source>
</evidence>
<dbReference type="Pfam" id="PF13166">
    <property type="entry name" value="AAA_13"/>
    <property type="match status" value="1"/>
</dbReference>
<proteinExistence type="predicted"/>
<evidence type="ECO:0000256" key="1">
    <source>
        <dbReference type="SAM" id="Coils"/>
    </source>
</evidence>
<accession>A0A7C2AKF0</accession>
<feature type="coiled-coil region" evidence="1">
    <location>
        <begin position="110"/>
        <end position="137"/>
    </location>
</feature>
<sequence>MISNIQKLKNFGIFKNYNNKATQNFGRYNLVYGWNGTGKSTLSGLFSSLEKRTTNPSFTGSEFTITTDAGSTVTEKNLATSNLNIQVFNQKFVQDNIDWNSSVKSILLVAKEKIDEIKKLEELKRQVKEKDAKYTVENTSLGRLVTDQAKFMTDSARHVKTGLQSIDTSDSYYLNYDKRKLEGFIGRNKEKIDDPTSILQKDKIVELTNSAKSAQLPAIRFVKTALDNEYYKQASTRLRDLLKTTAVSKTLERLSQNSDIQKWVQDGIEIHHRHNSSCCEFCGNQVSEQRAKEIESHFSEEFKNFQSRLAKAHEWLINQSITQPILPSPETLYKEFSTALNAAAQRNSAAVNEINEQIKKWQIALDKKIENPFDVEINIEEIAATSIDAFNSTLTEVQNITEQHDNKTDNFGKETKKSKESLELHYAASEIKAFGFGSKAKTIETKTAELNALDETIKKAKQQIKTIEASLSNETIGADKFNDSLHKFIGRSELCLKFNGARKGYEIIRNNVGTHDGNLSEGEKTAIAFIYFMTKLEENNNRIQDTIVVVDDPVSSFDSNHLFHAYSFLKTRCIDAKQLFVLTHNFTYYKLVRDWFNGANKNRSKKTPAKPPVAFFFRIDTTAALPRESLLMNADSSLTDYNSEYHYIFSKLYLYKERKTLDRDEAFLTANLSRKLVESFFTFKFPKGRSDVNALLESGLKNCTVTTAETKEKIYRFINKYSHSDVIEINEESAENLAGESHSVIEDIFKWIEEIDLVHYNEMVEVVAPPKPTVV</sequence>
<dbReference type="SUPFAM" id="SSF52540">
    <property type="entry name" value="P-loop containing nucleoside triphosphate hydrolases"/>
    <property type="match status" value="1"/>
</dbReference>
<feature type="domain" description="Protein CR006 P-loop" evidence="2">
    <location>
        <begin position="10"/>
        <end position="750"/>
    </location>
</feature>
<reference evidence="3" key="1">
    <citation type="journal article" date="2020" name="mSystems">
        <title>Genome- and Community-Level Interaction Insights into Carbon Utilization and Element Cycling Functions of Hydrothermarchaeota in Hydrothermal Sediment.</title>
        <authorList>
            <person name="Zhou Z."/>
            <person name="Liu Y."/>
            <person name="Xu W."/>
            <person name="Pan J."/>
            <person name="Luo Z.H."/>
            <person name="Li M."/>
        </authorList>
    </citation>
    <scope>NUCLEOTIDE SEQUENCE [LARGE SCALE GENOMIC DNA]</scope>
    <source>
        <strain evidence="3">SpSt-200</strain>
    </source>
</reference>
<comment type="caution">
    <text evidence="3">The sequence shown here is derived from an EMBL/GenBank/DDBJ whole genome shotgun (WGS) entry which is preliminary data.</text>
</comment>
<dbReference type="InterPro" id="IPR026866">
    <property type="entry name" value="CR006_AAA"/>
</dbReference>
<feature type="coiled-coil region" evidence="1">
    <location>
        <begin position="443"/>
        <end position="470"/>
    </location>
</feature>
<keyword evidence="1" id="KW-0175">Coiled coil</keyword>
<organism evidence="3">
    <name type="scientific">Pseudomonas graminis</name>
    <dbReference type="NCBI Taxonomy" id="158627"/>
    <lineage>
        <taxon>Bacteria</taxon>
        <taxon>Pseudomonadati</taxon>
        <taxon>Pseudomonadota</taxon>
        <taxon>Gammaproteobacteria</taxon>
        <taxon>Pseudomonadales</taxon>
        <taxon>Pseudomonadaceae</taxon>
        <taxon>Pseudomonas</taxon>
    </lineage>
</organism>